<protein>
    <recommendedName>
        <fullName evidence="1">Endonuclease/exonuclease/phosphatase domain-containing protein</fullName>
    </recommendedName>
</protein>
<dbReference type="PANTHER" id="PTHR35218">
    <property type="entry name" value="RNASE H DOMAIN-CONTAINING PROTEIN"/>
    <property type="match status" value="1"/>
</dbReference>
<dbReference type="AlphaFoldDB" id="A0AAW1IH75"/>
<dbReference type="Proteomes" id="UP001443914">
    <property type="component" value="Unassembled WGS sequence"/>
</dbReference>
<gene>
    <name evidence="2" type="ORF">RND81_09G056400</name>
</gene>
<reference evidence="2" key="1">
    <citation type="submission" date="2024-03" db="EMBL/GenBank/DDBJ databases">
        <title>WGS assembly of Saponaria officinalis var. Norfolk2.</title>
        <authorList>
            <person name="Jenkins J."/>
            <person name="Shu S."/>
            <person name="Grimwood J."/>
            <person name="Barry K."/>
            <person name="Goodstein D."/>
            <person name="Schmutz J."/>
            <person name="Leebens-Mack J."/>
            <person name="Osbourn A."/>
        </authorList>
    </citation>
    <scope>NUCLEOTIDE SEQUENCE [LARGE SCALE GENOMIC DNA]</scope>
    <source>
        <strain evidence="2">JIC</strain>
    </source>
</reference>
<comment type="caution">
    <text evidence="2">The sequence shown here is derived from an EMBL/GenBank/DDBJ whole genome shotgun (WGS) entry which is preliminary data.</text>
</comment>
<dbReference type="InterPro" id="IPR005135">
    <property type="entry name" value="Endo/exonuclease/phosphatase"/>
</dbReference>
<accession>A0AAW1IH75</accession>
<sequence>MIISSWNVRGMNDPLKRQEVLDFLLRNKVDCGAIIETHIKSKHVSAIKRRYFSRYSLVKNLDSRSGGRIWVLWDPAVISLRVLSQGVQFIHCSLLHLPSHCSFVVTFIYALNRASERLLLWDHLCSLSIGSLPWICLGDFNFSLTSDERVGCVVHERDMLDFRECLRDCSLEDHPFTGGVFTWHNKQDSCPKWAKLDRLLANS</sequence>
<evidence type="ECO:0000313" key="3">
    <source>
        <dbReference type="Proteomes" id="UP001443914"/>
    </source>
</evidence>
<dbReference type="GO" id="GO:0003824">
    <property type="term" value="F:catalytic activity"/>
    <property type="evidence" value="ECO:0007669"/>
    <property type="project" value="InterPro"/>
</dbReference>
<evidence type="ECO:0000259" key="1">
    <source>
        <dbReference type="Pfam" id="PF03372"/>
    </source>
</evidence>
<dbReference type="EMBL" id="JBDFQZ010000009">
    <property type="protein sequence ID" value="KAK9689389.1"/>
    <property type="molecule type" value="Genomic_DNA"/>
</dbReference>
<name>A0AAW1IH75_SAPOF</name>
<dbReference type="Gene3D" id="3.60.10.10">
    <property type="entry name" value="Endonuclease/exonuclease/phosphatase"/>
    <property type="match status" value="1"/>
</dbReference>
<evidence type="ECO:0000313" key="2">
    <source>
        <dbReference type="EMBL" id="KAK9689389.1"/>
    </source>
</evidence>
<organism evidence="2 3">
    <name type="scientific">Saponaria officinalis</name>
    <name type="common">Common soapwort</name>
    <name type="synonym">Lychnis saponaria</name>
    <dbReference type="NCBI Taxonomy" id="3572"/>
    <lineage>
        <taxon>Eukaryota</taxon>
        <taxon>Viridiplantae</taxon>
        <taxon>Streptophyta</taxon>
        <taxon>Embryophyta</taxon>
        <taxon>Tracheophyta</taxon>
        <taxon>Spermatophyta</taxon>
        <taxon>Magnoliopsida</taxon>
        <taxon>eudicotyledons</taxon>
        <taxon>Gunneridae</taxon>
        <taxon>Pentapetalae</taxon>
        <taxon>Caryophyllales</taxon>
        <taxon>Caryophyllaceae</taxon>
        <taxon>Caryophylleae</taxon>
        <taxon>Saponaria</taxon>
    </lineage>
</organism>
<dbReference type="InterPro" id="IPR036691">
    <property type="entry name" value="Endo/exonu/phosph_ase_sf"/>
</dbReference>
<keyword evidence="3" id="KW-1185">Reference proteome</keyword>
<dbReference type="Pfam" id="PF03372">
    <property type="entry name" value="Exo_endo_phos"/>
    <property type="match status" value="1"/>
</dbReference>
<proteinExistence type="predicted"/>
<dbReference type="SUPFAM" id="SSF56219">
    <property type="entry name" value="DNase I-like"/>
    <property type="match status" value="1"/>
</dbReference>
<dbReference type="PANTHER" id="PTHR35218:SF7">
    <property type="entry name" value="ENDONUCLEASE_EXONUCLEASE_PHOSPHATASE"/>
    <property type="match status" value="1"/>
</dbReference>
<feature type="domain" description="Endonuclease/exonuclease/phosphatase" evidence="1">
    <location>
        <begin position="5"/>
        <end position="202"/>
    </location>
</feature>